<feature type="coiled-coil region" evidence="1">
    <location>
        <begin position="38"/>
        <end position="116"/>
    </location>
</feature>
<reference evidence="2" key="1">
    <citation type="submission" date="2024-05" db="EMBL/GenBank/DDBJ databases">
        <title>Isolation and characterization of Sporomusa carbonis sp. nov., a carboxydotrophic hydrogenogen in the genus of Sporomusa isolated from a charcoal burning pile.</title>
        <authorList>
            <person name="Boeer T."/>
            <person name="Rosenbaum F."/>
            <person name="Eysell L."/>
            <person name="Mueller V."/>
            <person name="Daniel R."/>
            <person name="Poehlein A."/>
        </authorList>
    </citation>
    <scope>NUCLEOTIDE SEQUENCE [LARGE SCALE GENOMIC DNA]</scope>
    <source>
        <strain evidence="2">DSM 3132</strain>
    </source>
</reference>
<sequence>MASEKMDTKQDDQAQDITAILTLLQDLQVYGKKIKKVAYTAENEIEKLDKQIEKVQKGLRKLTTSQAGSKNKKVTKIKEYEIQLRKRQREGFEKVLSQLQEEIQHSQETLTKLKNNMV</sequence>
<organism evidence="2 3">
    <name type="scientific">Sporomusa acidovorans (strain ATCC 49682 / DSM 3132 / Mol)</name>
    <dbReference type="NCBI Taxonomy" id="1123286"/>
    <lineage>
        <taxon>Bacteria</taxon>
        <taxon>Bacillati</taxon>
        <taxon>Bacillota</taxon>
        <taxon>Negativicutes</taxon>
        <taxon>Selenomonadales</taxon>
        <taxon>Sporomusaceae</taxon>
        <taxon>Sporomusa</taxon>
    </lineage>
</organism>
<evidence type="ECO:0000313" key="2">
    <source>
        <dbReference type="EMBL" id="XFO72323.1"/>
    </source>
</evidence>
<keyword evidence="1" id="KW-0175">Coiled coil</keyword>
<protein>
    <recommendedName>
        <fullName evidence="4">Chromosome partition protein Smc</fullName>
    </recommendedName>
</protein>
<evidence type="ECO:0000256" key="1">
    <source>
        <dbReference type="SAM" id="Coils"/>
    </source>
</evidence>
<name>A0ABZ3J1R9_SPOA4</name>
<dbReference type="EMBL" id="CP155571">
    <property type="protein sequence ID" value="XFO72323.1"/>
    <property type="molecule type" value="Genomic_DNA"/>
</dbReference>
<dbReference type="Proteomes" id="UP000216052">
    <property type="component" value="Chromosome"/>
</dbReference>
<keyword evidence="3" id="KW-1185">Reference proteome</keyword>
<accession>A0ABZ3J1R9</accession>
<proteinExistence type="predicted"/>
<evidence type="ECO:0008006" key="4">
    <source>
        <dbReference type="Google" id="ProtNLM"/>
    </source>
</evidence>
<gene>
    <name evidence="2" type="ORF">SPACI_023750</name>
</gene>
<evidence type="ECO:0000313" key="3">
    <source>
        <dbReference type="Proteomes" id="UP000216052"/>
    </source>
</evidence>